<evidence type="ECO:0000259" key="5">
    <source>
        <dbReference type="PROSITE" id="PS51371"/>
    </source>
</evidence>
<dbReference type="InterPro" id="IPR000644">
    <property type="entry name" value="CBS_dom"/>
</dbReference>
<dbReference type="SUPFAM" id="SSF54631">
    <property type="entry name" value="CBS-domain pair"/>
    <property type="match status" value="2"/>
</dbReference>
<dbReference type="PANTHER" id="PTHR13780">
    <property type="entry name" value="AMP-ACTIVATED PROTEIN KINASE, GAMMA REGULATORY SUBUNIT"/>
    <property type="match status" value="1"/>
</dbReference>
<feature type="region of interest" description="Disordered" evidence="4">
    <location>
        <begin position="379"/>
        <end position="422"/>
    </location>
</feature>
<accession>A0A6A6TYX4</accession>
<gene>
    <name evidence="6" type="ORF">BT63DRAFT_459517</name>
</gene>
<dbReference type="OrthoDB" id="449052at2759"/>
<keyword evidence="1" id="KW-0677">Repeat</keyword>
<dbReference type="GO" id="GO:0004865">
    <property type="term" value="F:protein serine/threonine phosphatase inhibitor activity"/>
    <property type="evidence" value="ECO:0007669"/>
    <property type="project" value="TreeGrafter"/>
</dbReference>
<feature type="compositionally biased region" description="Pro residues" evidence="4">
    <location>
        <begin position="1"/>
        <end position="10"/>
    </location>
</feature>
<dbReference type="GO" id="GO:0042149">
    <property type="term" value="P:cellular response to glucose starvation"/>
    <property type="evidence" value="ECO:0007669"/>
    <property type="project" value="TreeGrafter"/>
</dbReference>
<dbReference type="Pfam" id="PF00571">
    <property type="entry name" value="CBS"/>
    <property type="match status" value="2"/>
</dbReference>
<dbReference type="CDD" id="cd02205">
    <property type="entry name" value="CBS_pair_SF"/>
    <property type="match status" value="1"/>
</dbReference>
<feature type="region of interest" description="Disordered" evidence="4">
    <location>
        <begin position="1"/>
        <end position="43"/>
    </location>
</feature>
<evidence type="ECO:0000313" key="6">
    <source>
        <dbReference type="EMBL" id="KAF2664900.1"/>
    </source>
</evidence>
<dbReference type="PROSITE" id="PS51371">
    <property type="entry name" value="CBS"/>
    <property type="match status" value="1"/>
</dbReference>
<evidence type="ECO:0000256" key="3">
    <source>
        <dbReference type="PROSITE-ProRule" id="PRU00703"/>
    </source>
</evidence>
<evidence type="ECO:0000256" key="4">
    <source>
        <dbReference type="SAM" id="MobiDB-lite"/>
    </source>
</evidence>
<feature type="domain" description="CBS" evidence="5">
    <location>
        <begin position="273"/>
        <end position="329"/>
    </location>
</feature>
<feature type="region of interest" description="Disordered" evidence="4">
    <location>
        <begin position="455"/>
        <end position="506"/>
    </location>
</feature>
<evidence type="ECO:0000256" key="1">
    <source>
        <dbReference type="ARBA" id="ARBA00022737"/>
    </source>
</evidence>
<feature type="compositionally biased region" description="Low complexity" evidence="4">
    <location>
        <begin position="392"/>
        <end position="421"/>
    </location>
</feature>
<evidence type="ECO:0000313" key="7">
    <source>
        <dbReference type="Proteomes" id="UP000799302"/>
    </source>
</evidence>
<name>A0A6A6TYX4_9PEZI</name>
<dbReference type="InterPro" id="IPR050511">
    <property type="entry name" value="AMPK_gamma/SDS23_families"/>
</dbReference>
<dbReference type="InterPro" id="IPR046342">
    <property type="entry name" value="CBS_dom_sf"/>
</dbReference>
<dbReference type="SMART" id="SM00116">
    <property type="entry name" value="CBS"/>
    <property type="match status" value="2"/>
</dbReference>
<dbReference type="Gene3D" id="3.10.580.10">
    <property type="entry name" value="CBS-domain"/>
    <property type="match status" value="2"/>
</dbReference>
<evidence type="ECO:0000256" key="2">
    <source>
        <dbReference type="ARBA" id="ARBA00023122"/>
    </source>
</evidence>
<organism evidence="6 7">
    <name type="scientific">Microthyrium microscopicum</name>
    <dbReference type="NCBI Taxonomy" id="703497"/>
    <lineage>
        <taxon>Eukaryota</taxon>
        <taxon>Fungi</taxon>
        <taxon>Dikarya</taxon>
        <taxon>Ascomycota</taxon>
        <taxon>Pezizomycotina</taxon>
        <taxon>Dothideomycetes</taxon>
        <taxon>Dothideomycetes incertae sedis</taxon>
        <taxon>Microthyriales</taxon>
        <taxon>Microthyriaceae</taxon>
        <taxon>Microthyrium</taxon>
    </lineage>
</organism>
<keyword evidence="2 3" id="KW-0129">CBS domain</keyword>
<protein>
    <recommendedName>
        <fullName evidence="5">CBS domain-containing protein</fullName>
    </recommendedName>
</protein>
<sequence>MSSDHPPPGISPLQPTTSASSSNSGTDKPNPPASPRLNTTRNPSMSLAESLRNAPLSPRAHRSSSILNPVAIQDILDNPPGAEHANPVFEGRDWRTVRVEEIISEDTGKPRWVNLDESVERATEVLVSSGSPNVVLLRDDSEATSVVGTFDYSDLNAYLLLVVGLAHPEEHQVARFKELAAKGREGKPIPMRDVKDLGPKEPIVPLIGAAPLTRAVEIFGSGIHRILITTEDTHEVVGVLTQLKLVEFFWRNGRHFSQIEPLFQKTMRDLDIGSHSVISINGDKPLTEALEIIYSQGITSLPILDSHRNVVGNISHVDVRLLTKSSASTLLRGTCLQFISVILNERGIEDGKDAYPVFHVNPFSTLAHTVAKLVATLDSPSPASSGPPTPAIVPATPVTQPSATPFLPAAAPLTPGPSASSIASTNMSGRLTGVVSLTDILNLFARASGLHPLDPARVRKARRRSSSTSVRRSMESSRSESVNSGAGQGDLSRRGSSDTLPRRPPRWTGTALSLHNFLRLSGNTNISTCEHCALRCTHSTAYRIKLAQTASPQPTPRCAICVNKCPHDPVARSARLLVDSLPQSVLGGCAGNLIDGTVLGAGTREGSLLDGDRWQSAEDGIFWKSSEILFELDLVLARRFWLWNSFGGMSTQRGASNFAGGTGAPKNHIQYLQINISCTWGVISERRGMGEVSFQSFINNTMLDERLARVAIWAS</sequence>
<feature type="compositionally biased region" description="Polar residues" evidence="4">
    <location>
        <begin position="13"/>
        <end position="27"/>
    </location>
</feature>
<keyword evidence="7" id="KW-1185">Reference proteome</keyword>
<dbReference type="AlphaFoldDB" id="A0A6A6TYX4"/>
<dbReference type="EMBL" id="MU004241">
    <property type="protein sequence ID" value="KAF2664900.1"/>
    <property type="molecule type" value="Genomic_DNA"/>
</dbReference>
<dbReference type="PANTHER" id="PTHR13780:SF36">
    <property type="entry name" value="CBS DOMAIN-CONTAINING PROTEIN"/>
    <property type="match status" value="1"/>
</dbReference>
<dbReference type="Proteomes" id="UP000799302">
    <property type="component" value="Unassembled WGS sequence"/>
</dbReference>
<reference evidence="6" key="1">
    <citation type="journal article" date="2020" name="Stud. Mycol.">
        <title>101 Dothideomycetes genomes: a test case for predicting lifestyles and emergence of pathogens.</title>
        <authorList>
            <person name="Haridas S."/>
            <person name="Albert R."/>
            <person name="Binder M."/>
            <person name="Bloem J."/>
            <person name="Labutti K."/>
            <person name="Salamov A."/>
            <person name="Andreopoulos B."/>
            <person name="Baker S."/>
            <person name="Barry K."/>
            <person name="Bills G."/>
            <person name="Bluhm B."/>
            <person name="Cannon C."/>
            <person name="Castanera R."/>
            <person name="Culley D."/>
            <person name="Daum C."/>
            <person name="Ezra D."/>
            <person name="Gonzalez J."/>
            <person name="Henrissat B."/>
            <person name="Kuo A."/>
            <person name="Liang C."/>
            <person name="Lipzen A."/>
            <person name="Lutzoni F."/>
            <person name="Magnuson J."/>
            <person name="Mondo S."/>
            <person name="Nolan M."/>
            <person name="Ohm R."/>
            <person name="Pangilinan J."/>
            <person name="Park H.-J."/>
            <person name="Ramirez L."/>
            <person name="Alfaro M."/>
            <person name="Sun H."/>
            <person name="Tritt A."/>
            <person name="Yoshinaga Y."/>
            <person name="Zwiers L.-H."/>
            <person name="Turgeon B."/>
            <person name="Goodwin S."/>
            <person name="Spatafora J."/>
            <person name="Crous P."/>
            <person name="Grigoriev I."/>
        </authorList>
    </citation>
    <scope>NUCLEOTIDE SEQUENCE</scope>
    <source>
        <strain evidence="6">CBS 115976</strain>
    </source>
</reference>
<proteinExistence type="predicted"/>